<dbReference type="EMBL" id="JARQWQ010000003">
    <property type="protein sequence ID" value="KAK2572984.1"/>
    <property type="molecule type" value="Genomic_DNA"/>
</dbReference>
<name>A0AAD9R4K3_ACRCE</name>
<keyword evidence="2" id="KW-1185">Reference proteome</keyword>
<proteinExistence type="predicted"/>
<evidence type="ECO:0000313" key="1">
    <source>
        <dbReference type="EMBL" id="KAK2572984.1"/>
    </source>
</evidence>
<reference evidence="1" key="1">
    <citation type="journal article" date="2023" name="G3 (Bethesda)">
        <title>Whole genome assembly and annotation of the endangered Caribbean coral Acropora cervicornis.</title>
        <authorList>
            <person name="Selwyn J.D."/>
            <person name="Vollmer S.V."/>
        </authorList>
    </citation>
    <scope>NUCLEOTIDE SEQUENCE</scope>
    <source>
        <strain evidence="1">K2</strain>
    </source>
</reference>
<reference evidence="1" key="2">
    <citation type="journal article" date="2023" name="Science">
        <title>Genomic signatures of disease resistance in endangered staghorn corals.</title>
        <authorList>
            <person name="Vollmer S.V."/>
            <person name="Selwyn J.D."/>
            <person name="Despard B.A."/>
            <person name="Roesel C.L."/>
        </authorList>
    </citation>
    <scope>NUCLEOTIDE SEQUENCE</scope>
    <source>
        <strain evidence="1">K2</strain>
    </source>
</reference>
<evidence type="ECO:0000313" key="2">
    <source>
        <dbReference type="Proteomes" id="UP001249851"/>
    </source>
</evidence>
<comment type="caution">
    <text evidence="1">The sequence shown here is derived from an EMBL/GenBank/DDBJ whole genome shotgun (WGS) entry which is preliminary data.</text>
</comment>
<sequence>MMTKMIWLKKVVFKYIASPALSARIHKKQIHFFILRRLARSSALAVHSRHDCQSALPSDRTKGRLQSQCSADHWCGMWDHLTLTRIDFKLLCYVSFLRFKFTVNNCMR</sequence>
<dbReference type="AlphaFoldDB" id="A0AAD9R4K3"/>
<dbReference type="Proteomes" id="UP001249851">
    <property type="component" value="Unassembled WGS sequence"/>
</dbReference>
<protein>
    <submittedName>
        <fullName evidence="1">Uncharacterized protein</fullName>
    </submittedName>
</protein>
<accession>A0AAD9R4K3</accession>
<organism evidence="1 2">
    <name type="scientific">Acropora cervicornis</name>
    <name type="common">Staghorn coral</name>
    <dbReference type="NCBI Taxonomy" id="6130"/>
    <lineage>
        <taxon>Eukaryota</taxon>
        <taxon>Metazoa</taxon>
        <taxon>Cnidaria</taxon>
        <taxon>Anthozoa</taxon>
        <taxon>Hexacorallia</taxon>
        <taxon>Scleractinia</taxon>
        <taxon>Astrocoeniina</taxon>
        <taxon>Acroporidae</taxon>
        <taxon>Acropora</taxon>
    </lineage>
</organism>
<gene>
    <name evidence="1" type="ORF">P5673_002005</name>
</gene>